<evidence type="ECO:0000313" key="6">
    <source>
        <dbReference type="EMBL" id="SDC54485.1"/>
    </source>
</evidence>
<accession>A0A1G6MHQ2</accession>
<dbReference type="NCBIfam" id="TIGR03560">
    <property type="entry name" value="F420_Rv1855c"/>
    <property type="match status" value="1"/>
</dbReference>
<dbReference type="STRING" id="67344.SAMN05216505_102525"/>
<evidence type="ECO:0000256" key="4">
    <source>
        <dbReference type="ARBA" id="ARBA00023033"/>
    </source>
</evidence>
<dbReference type="GO" id="GO:0008726">
    <property type="term" value="F:alkanesulfonate monooxygenase activity"/>
    <property type="evidence" value="ECO:0007669"/>
    <property type="project" value="TreeGrafter"/>
</dbReference>
<dbReference type="Proteomes" id="UP000182100">
    <property type="component" value="Unassembled WGS sequence"/>
</dbReference>
<dbReference type="PANTHER" id="PTHR42847">
    <property type="entry name" value="ALKANESULFONATE MONOOXYGENASE"/>
    <property type="match status" value="1"/>
</dbReference>
<reference evidence="7" key="1">
    <citation type="submission" date="2016-10" db="EMBL/GenBank/DDBJ databases">
        <authorList>
            <person name="Varghese N."/>
            <person name="Submissions S."/>
        </authorList>
    </citation>
    <scope>NUCLEOTIDE SEQUENCE [LARGE SCALE GENOMIC DNA]</scope>
    <source>
        <strain evidence="7">CGMCC 4.3504</strain>
    </source>
</reference>
<dbReference type="InterPro" id="IPR019952">
    <property type="entry name" value="F420_OxRdatse_Rv1855c_pred"/>
</dbReference>
<dbReference type="PANTHER" id="PTHR42847:SF4">
    <property type="entry name" value="ALKANESULFONATE MONOOXYGENASE-RELATED"/>
    <property type="match status" value="1"/>
</dbReference>
<protein>
    <submittedName>
        <fullName evidence="6">Probable F420-dependent oxidoreductase, Rv1855c family</fullName>
    </submittedName>
</protein>
<dbReference type="SUPFAM" id="SSF51679">
    <property type="entry name" value="Bacterial luciferase-like"/>
    <property type="match status" value="1"/>
</dbReference>
<keyword evidence="3" id="KW-0560">Oxidoreductase</keyword>
<sequence length="324" mass="34903">MTVRICVFTEPHRGADYDDQLRFARLAEAGGFEGFFRADHYQAMSADPGLPGPTDAWLTLGALARETSRIRLGTLVTSATFRLPGPLAVMVAQADRMSGGRVELGIGAGWYEREHTSYGIPFPALGERFDRLEEQLAVITGLWRTPVGEGFSHHGDHYRLVDAPALPKPVQVPGPPIIVGGSGPRRTPELAARYADEFNMPFKSVAETARAYRRVAEACERTGRAGTGRPPPVLSAGVVVAIGRTDAEARRRAAPLHARSALPPEDPVVGSPARLVERLGEFAAIGASRIHLRLTDLTDLDHLELLASEVLPHLEDAAPPAPLA</sequence>
<evidence type="ECO:0000256" key="3">
    <source>
        <dbReference type="ARBA" id="ARBA00023002"/>
    </source>
</evidence>
<dbReference type="Gene3D" id="3.20.20.30">
    <property type="entry name" value="Luciferase-like domain"/>
    <property type="match status" value="1"/>
</dbReference>
<evidence type="ECO:0000256" key="1">
    <source>
        <dbReference type="ARBA" id="ARBA00022630"/>
    </source>
</evidence>
<dbReference type="InterPro" id="IPR011251">
    <property type="entry name" value="Luciferase-like_dom"/>
</dbReference>
<gene>
    <name evidence="6" type="ORF">SAMN05216505_102525</name>
</gene>
<dbReference type="InterPro" id="IPR036661">
    <property type="entry name" value="Luciferase-like_sf"/>
</dbReference>
<keyword evidence="2" id="KW-0288">FMN</keyword>
<name>A0A1G6MHQ2_9ACTN</name>
<evidence type="ECO:0000313" key="7">
    <source>
        <dbReference type="Proteomes" id="UP000182100"/>
    </source>
</evidence>
<dbReference type="AlphaFoldDB" id="A0A1G6MHQ2"/>
<feature type="domain" description="Luciferase-like" evidence="5">
    <location>
        <begin position="6"/>
        <end position="259"/>
    </location>
</feature>
<dbReference type="Pfam" id="PF00296">
    <property type="entry name" value="Bac_luciferase"/>
    <property type="match status" value="1"/>
</dbReference>
<dbReference type="InterPro" id="IPR050172">
    <property type="entry name" value="SsuD_RutA_monooxygenase"/>
</dbReference>
<keyword evidence="4" id="KW-0503">Monooxygenase</keyword>
<keyword evidence="7" id="KW-1185">Reference proteome</keyword>
<keyword evidence="1" id="KW-0285">Flavoprotein</keyword>
<evidence type="ECO:0000256" key="2">
    <source>
        <dbReference type="ARBA" id="ARBA00022643"/>
    </source>
</evidence>
<organism evidence="6 7">
    <name type="scientific">Streptomyces prasinopilosus</name>
    <dbReference type="NCBI Taxonomy" id="67344"/>
    <lineage>
        <taxon>Bacteria</taxon>
        <taxon>Bacillati</taxon>
        <taxon>Actinomycetota</taxon>
        <taxon>Actinomycetes</taxon>
        <taxon>Kitasatosporales</taxon>
        <taxon>Streptomycetaceae</taxon>
        <taxon>Streptomyces</taxon>
    </lineage>
</organism>
<dbReference type="EMBL" id="FMZK01000002">
    <property type="protein sequence ID" value="SDC54485.1"/>
    <property type="molecule type" value="Genomic_DNA"/>
</dbReference>
<evidence type="ECO:0000259" key="5">
    <source>
        <dbReference type="Pfam" id="PF00296"/>
    </source>
</evidence>
<dbReference type="GO" id="GO:0046306">
    <property type="term" value="P:alkanesulfonate catabolic process"/>
    <property type="evidence" value="ECO:0007669"/>
    <property type="project" value="TreeGrafter"/>
</dbReference>
<proteinExistence type="predicted"/>